<name>A0ABV0RPH7_9TELE</name>
<comment type="caution">
    <text evidence="2">The sequence shown here is derived from an EMBL/GenBank/DDBJ whole genome shotgun (WGS) entry which is preliminary data.</text>
</comment>
<evidence type="ECO:0000313" key="3">
    <source>
        <dbReference type="Proteomes" id="UP001434883"/>
    </source>
</evidence>
<accession>A0ABV0RPH7</accession>
<proteinExistence type="predicted"/>
<dbReference type="EMBL" id="JAHRIN010052437">
    <property type="protein sequence ID" value="MEQ2210120.1"/>
    <property type="molecule type" value="Genomic_DNA"/>
</dbReference>
<reference evidence="2 3" key="1">
    <citation type="submission" date="2021-06" db="EMBL/GenBank/DDBJ databases">
        <authorList>
            <person name="Palmer J.M."/>
        </authorList>
    </citation>
    <scope>NUCLEOTIDE SEQUENCE [LARGE SCALE GENOMIC DNA]</scope>
    <source>
        <strain evidence="2 3">XC_2019</strain>
        <tissue evidence="2">Muscle</tissue>
    </source>
</reference>
<gene>
    <name evidence="2" type="ORF">XENOCAPTIV_008682</name>
</gene>
<protein>
    <submittedName>
        <fullName evidence="2">Uncharacterized protein</fullName>
    </submittedName>
</protein>
<keyword evidence="3" id="KW-1185">Reference proteome</keyword>
<sequence length="135" mass="15651">VTIEVVEDSQTETEVEMDLARENQRNDWSGSSSEWINSHSKLFWPLFWVYPEQPENRLGGTSSEEQSEDYSYDPGDPVLSGVGADWGRRWKKDWETKDNVGKTSQTLFFMKVCKTELETCFTWPVTQTQKSDEVV</sequence>
<organism evidence="2 3">
    <name type="scientific">Xenoophorus captivus</name>
    <dbReference type="NCBI Taxonomy" id="1517983"/>
    <lineage>
        <taxon>Eukaryota</taxon>
        <taxon>Metazoa</taxon>
        <taxon>Chordata</taxon>
        <taxon>Craniata</taxon>
        <taxon>Vertebrata</taxon>
        <taxon>Euteleostomi</taxon>
        <taxon>Actinopterygii</taxon>
        <taxon>Neopterygii</taxon>
        <taxon>Teleostei</taxon>
        <taxon>Neoteleostei</taxon>
        <taxon>Acanthomorphata</taxon>
        <taxon>Ovalentaria</taxon>
        <taxon>Atherinomorphae</taxon>
        <taxon>Cyprinodontiformes</taxon>
        <taxon>Goodeidae</taxon>
        <taxon>Xenoophorus</taxon>
    </lineage>
</organism>
<feature type="non-terminal residue" evidence="2">
    <location>
        <position position="1"/>
    </location>
</feature>
<evidence type="ECO:0000256" key="1">
    <source>
        <dbReference type="SAM" id="MobiDB-lite"/>
    </source>
</evidence>
<dbReference type="Proteomes" id="UP001434883">
    <property type="component" value="Unassembled WGS sequence"/>
</dbReference>
<evidence type="ECO:0000313" key="2">
    <source>
        <dbReference type="EMBL" id="MEQ2210120.1"/>
    </source>
</evidence>
<feature type="region of interest" description="Disordered" evidence="1">
    <location>
        <begin position="55"/>
        <end position="77"/>
    </location>
</feature>